<name>A0AAV3PRA1_LITER</name>
<dbReference type="Gene3D" id="3.30.559.10">
    <property type="entry name" value="Chloramphenicol acetyltransferase-like domain"/>
    <property type="match status" value="2"/>
</dbReference>
<dbReference type="InterPro" id="IPR023213">
    <property type="entry name" value="CAT-like_dom_sf"/>
</dbReference>
<dbReference type="GO" id="GO:0016747">
    <property type="term" value="F:acyltransferase activity, transferring groups other than amino-acyl groups"/>
    <property type="evidence" value="ECO:0007669"/>
    <property type="project" value="UniProtKB-ARBA"/>
</dbReference>
<evidence type="ECO:0000256" key="2">
    <source>
        <dbReference type="ARBA" id="ARBA00023315"/>
    </source>
</evidence>
<comment type="caution">
    <text evidence="3">The sequence shown here is derived from an EMBL/GenBank/DDBJ whole genome shotgun (WGS) entry which is preliminary data.</text>
</comment>
<organism evidence="3 4">
    <name type="scientific">Lithospermum erythrorhizon</name>
    <name type="common">Purple gromwell</name>
    <name type="synonym">Lithospermum officinale var. erythrorhizon</name>
    <dbReference type="NCBI Taxonomy" id="34254"/>
    <lineage>
        <taxon>Eukaryota</taxon>
        <taxon>Viridiplantae</taxon>
        <taxon>Streptophyta</taxon>
        <taxon>Embryophyta</taxon>
        <taxon>Tracheophyta</taxon>
        <taxon>Spermatophyta</taxon>
        <taxon>Magnoliopsida</taxon>
        <taxon>eudicotyledons</taxon>
        <taxon>Gunneridae</taxon>
        <taxon>Pentapetalae</taxon>
        <taxon>asterids</taxon>
        <taxon>lamiids</taxon>
        <taxon>Boraginales</taxon>
        <taxon>Boraginaceae</taxon>
        <taxon>Boraginoideae</taxon>
        <taxon>Lithospermeae</taxon>
        <taxon>Lithospermum</taxon>
    </lineage>
</organism>
<protein>
    <submittedName>
        <fullName evidence="3">Uncharacterized protein</fullName>
    </submittedName>
</protein>
<proteinExistence type="predicted"/>
<dbReference type="Proteomes" id="UP001454036">
    <property type="component" value="Unassembled WGS sequence"/>
</dbReference>
<gene>
    <name evidence="3" type="ORF">LIER_12161</name>
</gene>
<keyword evidence="1" id="KW-0808">Transferase</keyword>
<sequence>MSPRSKVILLEKSQVAPPPNTLFELSHDLTFSDMMFIGCIPNQRLIFYNNHVQKDYFIETIIPNLKKSLSHALMYFPSLAGNCIIPTDSNKPEIRYVEGNSVSFVVAESNFLDFDDIVSDEAQLCSGFYPYLPRLSTGGGGKFPILAVKVTLFPETGFCIGVECQHVAADGCAFYAFMKKWAMLSKFGECESSNGYELLPIYDRVVVRDHTKELDDLFLNNSRNTLGKKGIEVIKTPGPKPDQVRSTFVIPMDDVQRLKNYAPKQRLSQKPMSTFTVVCAYIWTCMVKANNVTNGKPDAEETEHFCCPFDFRGRVEPPIPSNYFGNCIVHCATFAKNGELSGEEGFLVAVERIREAVEKRCQGVFKGLERMIDKYGDINLDRMLWFAGSERLDYYKMDFGWGKPIKFEMISTDSNGAIYLNGCRDGSQVPEIGITLPREKMKVFSEIFRGGLNTL</sequence>
<dbReference type="InterPro" id="IPR051504">
    <property type="entry name" value="Plant_metabolite_acyltrans"/>
</dbReference>
<keyword evidence="4" id="KW-1185">Reference proteome</keyword>
<evidence type="ECO:0000313" key="3">
    <source>
        <dbReference type="EMBL" id="GAA0154074.1"/>
    </source>
</evidence>
<dbReference type="AlphaFoldDB" id="A0AAV3PRA1"/>
<keyword evidence="2" id="KW-0012">Acyltransferase</keyword>
<evidence type="ECO:0000313" key="4">
    <source>
        <dbReference type="Proteomes" id="UP001454036"/>
    </source>
</evidence>
<dbReference type="Pfam" id="PF02458">
    <property type="entry name" value="Transferase"/>
    <property type="match status" value="1"/>
</dbReference>
<accession>A0AAV3PRA1</accession>
<dbReference type="PANTHER" id="PTHR31625">
    <property type="match status" value="1"/>
</dbReference>
<dbReference type="EMBL" id="BAABME010002312">
    <property type="protein sequence ID" value="GAA0154074.1"/>
    <property type="molecule type" value="Genomic_DNA"/>
</dbReference>
<evidence type="ECO:0000256" key="1">
    <source>
        <dbReference type="ARBA" id="ARBA00022679"/>
    </source>
</evidence>
<reference evidence="3 4" key="1">
    <citation type="submission" date="2024-01" db="EMBL/GenBank/DDBJ databases">
        <title>The complete chloroplast genome sequence of Lithospermum erythrorhizon: insights into the phylogenetic relationship among Boraginaceae species and the maternal lineages of purple gromwells.</title>
        <authorList>
            <person name="Okada T."/>
            <person name="Watanabe K."/>
        </authorList>
    </citation>
    <scope>NUCLEOTIDE SEQUENCE [LARGE SCALE GENOMIC DNA]</scope>
</reference>